<protein>
    <submittedName>
        <fullName evidence="1">Uncharacterized protein</fullName>
    </submittedName>
</protein>
<evidence type="ECO:0000313" key="1">
    <source>
        <dbReference type="EMBL" id="GAH06605.1"/>
    </source>
</evidence>
<comment type="caution">
    <text evidence="1">The sequence shown here is derived from an EMBL/GenBank/DDBJ whole genome shotgun (WGS) entry which is preliminary data.</text>
</comment>
<feature type="non-terminal residue" evidence="1">
    <location>
        <position position="59"/>
    </location>
</feature>
<sequence length="59" mass="6648">MHAPEESYPIPTKYVADVVIGFIHKLEEISQRIIQVINEVLVVETAREMEKEGGVGLLK</sequence>
<gene>
    <name evidence="1" type="ORF">S01H4_63984</name>
</gene>
<name>X1DE54_9ZZZZ</name>
<accession>X1DE54</accession>
<proteinExistence type="predicted"/>
<reference evidence="1" key="1">
    <citation type="journal article" date="2014" name="Front. Microbiol.">
        <title>High frequency of phylogenetically diverse reductive dehalogenase-homologous genes in deep subseafloor sedimentary metagenomes.</title>
        <authorList>
            <person name="Kawai M."/>
            <person name="Futagami T."/>
            <person name="Toyoda A."/>
            <person name="Takaki Y."/>
            <person name="Nishi S."/>
            <person name="Hori S."/>
            <person name="Arai W."/>
            <person name="Tsubouchi T."/>
            <person name="Morono Y."/>
            <person name="Uchiyama I."/>
            <person name="Ito T."/>
            <person name="Fujiyama A."/>
            <person name="Inagaki F."/>
            <person name="Takami H."/>
        </authorList>
    </citation>
    <scope>NUCLEOTIDE SEQUENCE</scope>
    <source>
        <strain evidence="1">Expedition CK06-06</strain>
    </source>
</reference>
<organism evidence="1">
    <name type="scientific">marine sediment metagenome</name>
    <dbReference type="NCBI Taxonomy" id="412755"/>
    <lineage>
        <taxon>unclassified sequences</taxon>
        <taxon>metagenomes</taxon>
        <taxon>ecological metagenomes</taxon>
    </lineage>
</organism>
<dbReference type="AlphaFoldDB" id="X1DE54"/>
<dbReference type="EMBL" id="BART01038653">
    <property type="protein sequence ID" value="GAH06605.1"/>
    <property type="molecule type" value="Genomic_DNA"/>
</dbReference>